<reference evidence="1" key="1">
    <citation type="journal article" date="2014" name="Front. Microbiol.">
        <title>High frequency of phylogenetically diverse reductive dehalogenase-homologous genes in deep subseafloor sedimentary metagenomes.</title>
        <authorList>
            <person name="Kawai M."/>
            <person name="Futagami T."/>
            <person name="Toyoda A."/>
            <person name="Takaki Y."/>
            <person name="Nishi S."/>
            <person name="Hori S."/>
            <person name="Arai W."/>
            <person name="Tsubouchi T."/>
            <person name="Morono Y."/>
            <person name="Uchiyama I."/>
            <person name="Ito T."/>
            <person name="Fujiyama A."/>
            <person name="Inagaki F."/>
            <person name="Takami H."/>
        </authorList>
    </citation>
    <scope>NUCLEOTIDE SEQUENCE</scope>
    <source>
        <strain evidence="1">Expedition CK06-06</strain>
    </source>
</reference>
<dbReference type="EMBL" id="BART01008169">
    <property type="protein sequence ID" value="GAG69812.1"/>
    <property type="molecule type" value="Genomic_DNA"/>
</dbReference>
<evidence type="ECO:0000313" key="1">
    <source>
        <dbReference type="EMBL" id="GAG69812.1"/>
    </source>
</evidence>
<dbReference type="AlphaFoldDB" id="X1AJL8"/>
<comment type="caution">
    <text evidence="1">The sequence shown here is derived from an EMBL/GenBank/DDBJ whole genome shotgun (WGS) entry which is preliminary data.</text>
</comment>
<dbReference type="Gene3D" id="3.30.2320.20">
    <property type="entry name" value="Class I aminoacyl-tRNA synthetases (RS)"/>
    <property type="match status" value="1"/>
</dbReference>
<organism evidence="1">
    <name type="scientific">marine sediment metagenome</name>
    <dbReference type="NCBI Taxonomy" id="412755"/>
    <lineage>
        <taxon>unclassified sequences</taxon>
        <taxon>metagenomes</taxon>
        <taxon>ecological metagenomes</taxon>
    </lineage>
</organism>
<proteinExistence type="predicted"/>
<protein>
    <submittedName>
        <fullName evidence="1">Uncharacterized protein</fullName>
    </submittedName>
</protein>
<name>X1AJL8_9ZZZZ</name>
<gene>
    <name evidence="1" type="ORF">S01H4_18426</name>
</gene>
<feature type="non-terminal residue" evidence="1">
    <location>
        <position position="1"/>
    </location>
</feature>
<accession>X1AJL8</accession>
<sequence>ETTEIDELQVLLGAVDFIREQLNVKEVCVFKADDAARYDPQDRARLAVPLRPAIFIE</sequence>